<evidence type="ECO:0000313" key="2">
    <source>
        <dbReference type="EMBL" id="OIT32568.1"/>
    </source>
</evidence>
<proteinExistence type="predicted"/>
<keyword evidence="3" id="KW-1185">Reference proteome</keyword>
<organism evidence="2 3">
    <name type="scientific">Nicotiana attenuata</name>
    <name type="common">Coyote tobacco</name>
    <dbReference type="NCBI Taxonomy" id="49451"/>
    <lineage>
        <taxon>Eukaryota</taxon>
        <taxon>Viridiplantae</taxon>
        <taxon>Streptophyta</taxon>
        <taxon>Embryophyta</taxon>
        <taxon>Tracheophyta</taxon>
        <taxon>Spermatophyta</taxon>
        <taxon>Magnoliopsida</taxon>
        <taxon>eudicotyledons</taxon>
        <taxon>Gunneridae</taxon>
        <taxon>Pentapetalae</taxon>
        <taxon>asterids</taxon>
        <taxon>lamiids</taxon>
        <taxon>Solanales</taxon>
        <taxon>Solanaceae</taxon>
        <taxon>Nicotianoideae</taxon>
        <taxon>Nicotianeae</taxon>
        <taxon>Nicotiana</taxon>
    </lineage>
</organism>
<name>A0A314KTA1_NICAT</name>
<dbReference type="Proteomes" id="UP000187609">
    <property type="component" value="Unassembled WGS sequence"/>
</dbReference>
<protein>
    <submittedName>
        <fullName evidence="2">Uncharacterized protein</fullName>
    </submittedName>
</protein>
<dbReference type="SUPFAM" id="SSF49599">
    <property type="entry name" value="TRAF domain-like"/>
    <property type="match status" value="1"/>
</dbReference>
<feature type="region of interest" description="Disordered" evidence="1">
    <location>
        <begin position="119"/>
        <end position="190"/>
    </location>
</feature>
<sequence>MKKRRHLYHSNNALSSSEADSQAGKQSVLAISVLHWLLRKPLIESDKTLAESIGKVKVRCLYHISGCTWEGPLSKCTSHCSGCSFGNSPVICNRCGVQIVHRQMHEHAQSCPGVYPAQQAANGAQDNPSFGAATTAAGDDSNQTTTHSGIPASQTPNPQSTTASLLHGQDPNQQTSASSQAPATTSAGVPTSDQWYQQQYQQYFQQYAGYDPYQQQTYQQYYPYQQQSVQQY</sequence>
<dbReference type="PANTHER" id="PTHR37393">
    <property type="entry name" value="AT-RICH INTERACTIVE DOMAIN-CONTAINING PROTEIN 1A-LIKE"/>
    <property type="match status" value="1"/>
</dbReference>
<reference evidence="2" key="1">
    <citation type="submission" date="2016-11" db="EMBL/GenBank/DDBJ databases">
        <title>The genome of Nicotiana attenuata.</title>
        <authorList>
            <person name="Xu S."/>
            <person name="Brockmoeller T."/>
            <person name="Gaquerel E."/>
            <person name="Navarro A."/>
            <person name="Kuhl H."/>
            <person name="Gase K."/>
            <person name="Ling Z."/>
            <person name="Zhou W."/>
            <person name="Kreitzer C."/>
            <person name="Stanke M."/>
            <person name="Tang H."/>
            <person name="Lyons E."/>
            <person name="Pandey P."/>
            <person name="Pandey S.P."/>
            <person name="Timmermann B."/>
            <person name="Baldwin I.T."/>
        </authorList>
    </citation>
    <scope>NUCLEOTIDE SEQUENCE [LARGE SCALE GENOMIC DNA]</scope>
    <source>
        <strain evidence="2">UT</strain>
    </source>
</reference>
<evidence type="ECO:0000256" key="1">
    <source>
        <dbReference type="SAM" id="MobiDB-lite"/>
    </source>
</evidence>
<dbReference type="Gramene" id="OIT32568">
    <property type="protein sequence ID" value="OIT32568"/>
    <property type="gene ID" value="A4A49_62197"/>
</dbReference>
<feature type="compositionally biased region" description="Polar residues" evidence="1">
    <location>
        <begin position="140"/>
        <end position="164"/>
    </location>
</feature>
<dbReference type="EMBL" id="MJEQ01001031">
    <property type="protein sequence ID" value="OIT32568.1"/>
    <property type="molecule type" value="Genomic_DNA"/>
</dbReference>
<dbReference type="AlphaFoldDB" id="A0A314KTA1"/>
<accession>A0A314KTA1</accession>
<dbReference type="PANTHER" id="PTHR37393:SF1">
    <property type="entry name" value="AT-RICH INTERACTIVE DOMAIN-CONTAINING PROTEIN 1A-LIKE"/>
    <property type="match status" value="1"/>
</dbReference>
<gene>
    <name evidence="2" type="ORF">A4A49_62197</name>
</gene>
<evidence type="ECO:0000313" key="3">
    <source>
        <dbReference type="Proteomes" id="UP000187609"/>
    </source>
</evidence>
<comment type="caution">
    <text evidence="2">The sequence shown here is derived from an EMBL/GenBank/DDBJ whole genome shotgun (WGS) entry which is preliminary data.</text>
</comment>
<feature type="compositionally biased region" description="Low complexity" evidence="1">
    <location>
        <begin position="173"/>
        <end position="187"/>
    </location>
</feature>
<feature type="compositionally biased region" description="Polar residues" evidence="1">
    <location>
        <begin position="119"/>
        <end position="128"/>
    </location>
</feature>
<dbReference type="STRING" id="49451.A0A314KTA1"/>